<feature type="domain" description="N-acetyltransferase" evidence="1">
    <location>
        <begin position="1"/>
        <end position="119"/>
    </location>
</feature>
<reference evidence="2" key="2">
    <citation type="journal article" date="2015" name="ISME J.">
        <title>A new class of marine Euryarchaeota group II from the Mediterranean deep chlorophyll maximum.</title>
        <authorList>
            <person name="Martin-Cuadrado A.B."/>
            <person name="Garcia-Heredia I."/>
            <person name="Molto A.G."/>
            <person name="Lopez-Ubeda R."/>
            <person name="Kimes N."/>
            <person name="Lopez-Garcia P."/>
            <person name="Moreira D."/>
            <person name="Rodriguez-Valera F."/>
        </authorList>
    </citation>
    <scope>NUCLEOTIDE SEQUENCE</scope>
</reference>
<dbReference type="EMBL" id="KP211807">
    <property type="protein sequence ID" value="ANV78951.1"/>
    <property type="molecule type" value="Genomic_DNA"/>
</dbReference>
<dbReference type="InterPro" id="IPR016181">
    <property type="entry name" value="Acyl_CoA_acyltransferase"/>
</dbReference>
<dbReference type="GO" id="GO:0016747">
    <property type="term" value="F:acyltransferase activity, transferring groups other than amino-acyl groups"/>
    <property type="evidence" value="ECO:0007669"/>
    <property type="project" value="InterPro"/>
</dbReference>
<protein>
    <recommendedName>
        <fullName evidence="1">N-acetyltransferase domain-containing protein</fullName>
    </recommendedName>
</protein>
<dbReference type="CDD" id="cd04301">
    <property type="entry name" value="NAT_SF"/>
    <property type="match status" value="1"/>
</dbReference>
<dbReference type="InterPro" id="IPR000182">
    <property type="entry name" value="GNAT_dom"/>
</dbReference>
<dbReference type="Gene3D" id="3.40.630.30">
    <property type="match status" value="1"/>
</dbReference>
<sequence>MPRGSEHYPGVDDDDDTRFLCAYIDGEIVGCATLQLDPREGCKYRIRGMAVDSEFRNRGIGSDIVKKLQNEVKKEDTGIWCNARIKAVPMYKRCGFKIVSEIFEIEGIGPHHDMEWKVE</sequence>
<accession>A0A1B1T9J0</accession>
<dbReference type="SUPFAM" id="SSF55729">
    <property type="entry name" value="Acyl-CoA N-acyltransferases (Nat)"/>
    <property type="match status" value="1"/>
</dbReference>
<proteinExistence type="predicted"/>
<organism evidence="2">
    <name type="scientific">uncultured Poseidoniia archaeon</name>
    <dbReference type="NCBI Taxonomy" id="1697135"/>
    <lineage>
        <taxon>Archaea</taxon>
        <taxon>Methanobacteriati</taxon>
        <taxon>Thermoplasmatota</taxon>
        <taxon>Candidatus Poseidoniia</taxon>
        <taxon>environmental samples</taxon>
    </lineage>
</organism>
<name>A0A1B1T9J0_9ARCH</name>
<reference evidence="2" key="1">
    <citation type="submission" date="2014-11" db="EMBL/GenBank/DDBJ databases">
        <authorList>
            <person name="Zhu J."/>
            <person name="Qi W."/>
            <person name="Song R."/>
        </authorList>
    </citation>
    <scope>NUCLEOTIDE SEQUENCE</scope>
</reference>
<dbReference type="Pfam" id="PF13673">
    <property type="entry name" value="Acetyltransf_10"/>
    <property type="match status" value="1"/>
</dbReference>
<dbReference type="PROSITE" id="PS51186">
    <property type="entry name" value="GNAT"/>
    <property type="match status" value="1"/>
</dbReference>
<evidence type="ECO:0000313" key="2">
    <source>
        <dbReference type="EMBL" id="ANV78951.1"/>
    </source>
</evidence>
<dbReference type="AlphaFoldDB" id="A0A1B1T9J0"/>
<evidence type="ECO:0000259" key="1">
    <source>
        <dbReference type="PROSITE" id="PS51186"/>
    </source>
</evidence>